<protein>
    <submittedName>
        <fullName evidence="2">Uu.00g115360.m01.CDS01</fullName>
    </submittedName>
</protein>
<feature type="region of interest" description="Disordered" evidence="1">
    <location>
        <begin position="93"/>
        <end position="165"/>
    </location>
</feature>
<feature type="region of interest" description="Disordered" evidence="1">
    <location>
        <begin position="42"/>
        <end position="70"/>
    </location>
</feature>
<feature type="compositionally biased region" description="Polar residues" evidence="1">
    <location>
        <begin position="480"/>
        <end position="490"/>
    </location>
</feature>
<accession>A0AAI8YGV7</accession>
<comment type="caution">
    <text evidence="2">The sequence shown here is derived from an EMBL/GenBank/DDBJ whole genome shotgun (WGS) entry which is preliminary data.</text>
</comment>
<gene>
    <name evidence="2" type="ORF">KHLLAP_LOCUS4610</name>
</gene>
<dbReference type="EMBL" id="CAUWAG010000006">
    <property type="protein sequence ID" value="CAJ2504142.1"/>
    <property type="molecule type" value="Genomic_DNA"/>
</dbReference>
<evidence type="ECO:0000256" key="1">
    <source>
        <dbReference type="SAM" id="MobiDB-lite"/>
    </source>
</evidence>
<dbReference type="AlphaFoldDB" id="A0AAI8YGV7"/>
<feature type="region of interest" description="Disordered" evidence="1">
    <location>
        <begin position="436"/>
        <end position="575"/>
    </location>
</feature>
<evidence type="ECO:0000313" key="3">
    <source>
        <dbReference type="Proteomes" id="UP001295740"/>
    </source>
</evidence>
<feature type="compositionally biased region" description="Low complexity" evidence="1">
    <location>
        <begin position="527"/>
        <end position="536"/>
    </location>
</feature>
<proteinExistence type="predicted"/>
<organism evidence="2 3">
    <name type="scientific">Anthostomella pinea</name>
    <dbReference type="NCBI Taxonomy" id="933095"/>
    <lineage>
        <taxon>Eukaryota</taxon>
        <taxon>Fungi</taxon>
        <taxon>Dikarya</taxon>
        <taxon>Ascomycota</taxon>
        <taxon>Pezizomycotina</taxon>
        <taxon>Sordariomycetes</taxon>
        <taxon>Xylariomycetidae</taxon>
        <taxon>Xylariales</taxon>
        <taxon>Xylariaceae</taxon>
        <taxon>Anthostomella</taxon>
    </lineage>
</organism>
<name>A0AAI8YGV7_9PEZI</name>
<feature type="compositionally biased region" description="Low complexity" evidence="1">
    <location>
        <begin position="555"/>
        <end position="571"/>
    </location>
</feature>
<evidence type="ECO:0000313" key="2">
    <source>
        <dbReference type="EMBL" id="CAJ2504142.1"/>
    </source>
</evidence>
<feature type="compositionally biased region" description="Pro residues" evidence="1">
    <location>
        <begin position="511"/>
        <end position="526"/>
    </location>
</feature>
<dbReference type="Proteomes" id="UP001295740">
    <property type="component" value="Unassembled WGS sequence"/>
</dbReference>
<reference evidence="2" key="1">
    <citation type="submission" date="2023-10" db="EMBL/GenBank/DDBJ databases">
        <authorList>
            <person name="Hackl T."/>
        </authorList>
    </citation>
    <scope>NUCLEOTIDE SEQUENCE</scope>
</reference>
<keyword evidence="3" id="KW-1185">Reference proteome</keyword>
<sequence length="592" mass="65655">MEHHSDPADSDTTPVPVLYSNEWWPEEHQALQRDTEMLEALYGEPETTAQPPQLPLHSNGGSEQPDYGYGWPESYPEVLEVRSDSSLRSFNAEPQAVVPASDPSPEQFNDNLLDPALRDLDSPLDQQPLDGDIQALAASQPTPPGPGAVPSGSYQQMKQDAHAPTPAHMIRAASHLVDIFRSHDVPIAFYGSCAMTLRYPERREANAIELLVLKTLEEIEELLKTDDSIHIAPYHVRSMGSRGSKTYQMEVIVFIPNPKTGASEFVKATISACCEDPRPSRSAHLPLCLPFRPDGTTMISHQDFPSPGVSVIVTGFQLMSTLLRYRNSSDNSSDDFSMEALECITDILLILEKEDDLASHLAGARSYFPFFDAALNYWRDDFVRHERNDAKASQRPKSDIVATIRRLDHALFGESTFTLEVLAEIEKAELAKREALEANKETPKAKRQRRKAEVPQPPRTATPPAKTSGPERPRKRQRKANGSPTTQTALGSLPQPPQPATMTMGGSGAPQYPPPPPPPQYPPPPQSSFAPYSFAPRYTFAPQYNFAPHNPSLPPLQQYPSMPQQYSSAPQHMSAPQYQWAYSSQAPYPGFQ</sequence>